<gene>
    <name evidence="4" type="ORF">HOC_13828</name>
</gene>
<dbReference type="InterPro" id="IPR001254">
    <property type="entry name" value="Trypsin_dom"/>
</dbReference>
<keyword evidence="2" id="KW-0732">Signal</keyword>
<feature type="chain" id="PRO_5001573222" evidence="2">
    <location>
        <begin position="20"/>
        <end position="425"/>
    </location>
</feature>
<evidence type="ECO:0000259" key="3">
    <source>
        <dbReference type="PROSITE" id="PS50240"/>
    </source>
</evidence>
<dbReference type="EMBL" id="ARYL01000022">
    <property type="protein sequence ID" value="KDA01722.1"/>
    <property type="molecule type" value="Genomic_DNA"/>
</dbReference>
<dbReference type="STRING" id="1280953.HOC_13828"/>
<feature type="domain" description="Peptidase S1" evidence="3">
    <location>
        <begin position="149"/>
        <end position="425"/>
    </location>
</feature>
<keyword evidence="1" id="KW-1015">Disulfide bond</keyword>
<dbReference type="PATRIC" id="fig|1280953.3.peg.2779"/>
<dbReference type="PRINTS" id="PR00722">
    <property type="entry name" value="CHYMOTRYPSIN"/>
</dbReference>
<keyword evidence="5" id="KW-1185">Reference proteome</keyword>
<dbReference type="GO" id="GO:0006508">
    <property type="term" value="P:proteolysis"/>
    <property type="evidence" value="ECO:0007669"/>
    <property type="project" value="InterPro"/>
</dbReference>
<dbReference type="SUPFAM" id="SSF50494">
    <property type="entry name" value="Trypsin-like serine proteases"/>
    <property type="match status" value="1"/>
</dbReference>
<dbReference type="PROSITE" id="PS00135">
    <property type="entry name" value="TRYPSIN_SER"/>
    <property type="match status" value="1"/>
</dbReference>
<keyword evidence="4" id="KW-0449">Lipoprotein</keyword>
<evidence type="ECO:0000256" key="1">
    <source>
        <dbReference type="ARBA" id="ARBA00023157"/>
    </source>
</evidence>
<reference evidence="4 5" key="1">
    <citation type="journal article" date="2014" name="Antonie Van Leeuwenhoek">
        <title>Hyphomonas beringensis sp. nov. and Hyphomonas chukchiensis sp. nov., isolated from surface seawater of the Bering Sea and Chukchi Sea.</title>
        <authorList>
            <person name="Li C."/>
            <person name="Lai Q."/>
            <person name="Li G."/>
            <person name="Dong C."/>
            <person name="Wang J."/>
            <person name="Liao Y."/>
            <person name="Shao Z."/>
        </authorList>
    </citation>
    <scope>NUCLEOTIDE SEQUENCE [LARGE SCALE GENOMIC DNA]</scope>
    <source>
        <strain evidence="4 5">SCH89</strain>
    </source>
</reference>
<dbReference type="InterPro" id="IPR009003">
    <property type="entry name" value="Peptidase_S1_PA"/>
</dbReference>
<feature type="signal peptide" evidence="2">
    <location>
        <begin position="1"/>
        <end position="19"/>
    </location>
</feature>
<dbReference type="InterPro" id="IPR051333">
    <property type="entry name" value="CLIP_Serine_Protease"/>
</dbReference>
<dbReference type="Proteomes" id="UP000024942">
    <property type="component" value="Unassembled WGS sequence"/>
</dbReference>
<protein>
    <submittedName>
        <fullName evidence="4">Trypsin domain lipoprotein</fullName>
    </submittedName>
</protein>
<dbReference type="Gene3D" id="2.40.10.10">
    <property type="entry name" value="Trypsin-like serine proteases"/>
    <property type="match status" value="1"/>
</dbReference>
<comment type="caution">
    <text evidence="4">The sequence shown here is derived from an EMBL/GenBank/DDBJ whole genome shotgun (WGS) entry which is preliminary data.</text>
</comment>
<dbReference type="InterPro" id="IPR001314">
    <property type="entry name" value="Peptidase_S1A"/>
</dbReference>
<evidence type="ECO:0000313" key="5">
    <source>
        <dbReference type="Proteomes" id="UP000024942"/>
    </source>
</evidence>
<dbReference type="GO" id="GO:0004252">
    <property type="term" value="F:serine-type endopeptidase activity"/>
    <property type="evidence" value="ECO:0007669"/>
    <property type="project" value="InterPro"/>
</dbReference>
<proteinExistence type="predicted"/>
<name>A0A059G4D9_9PROT</name>
<dbReference type="InterPro" id="IPR043504">
    <property type="entry name" value="Peptidase_S1_PA_chymotrypsin"/>
</dbReference>
<evidence type="ECO:0000256" key="2">
    <source>
        <dbReference type="SAM" id="SignalP"/>
    </source>
</evidence>
<dbReference type="Pfam" id="PF00089">
    <property type="entry name" value="Trypsin"/>
    <property type="match status" value="1"/>
</dbReference>
<dbReference type="InterPro" id="IPR033116">
    <property type="entry name" value="TRYPSIN_SER"/>
</dbReference>
<evidence type="ECO:0000313" key="4">
    <source>
        <dbReference type="EMBL" id="KDA01722.1"/>
    </source>
</evidence>
<dbReference type="SMART" id="SM00020">
    <property type="entry name" value="Tryp_SPc"/>
    <property type="match status" value="1"/>
</dbReference>
<dbReference type="PROSITE" id="PS50240">
    <property type="entry name" value="TRYPSIN_DOM"/>
    <property type="match status" value="1"/>
</dbReference>
<organism evidence="4 5">
    <name type="scientific">Hyphomonas oceanitis SCH89</name>
    <dbReference type="NCBI Taxonomy" id="1280953"/>
    <lineage>
        <taxon>Bacteria</taxon>
        <taxon>Pseudomonadati</taxon>
        <taxon>Pseudomonadota</taxon>
        <taxon>Alphaproteobacteria</taxon>
        <taxon>Hyphomonadales</taxon>
        <taxon>Hyphomonadaceae</taxon>
        <taxon>Hyphomonas</taxon>
    </lineage>
</organism>
<dbReference type="PROSITE" id="PS51257">
    <property type="entry name" value="PROKAR_LIPOPROTEIN"/>
    <property type="match status" value="1"/>
</dbReference>
<dbReference type="PANTHER" id="PTHR24260:SF136">
    <property type="entry name" value="GH08193P-RELATED"/>
    <property type="match status" value="1"/>
</dbReference>
<dbReference type="PANTHER" id="PTHR24260">
    <property type="match status" value="1"/>
</dbReference>
<dbReference type="eggNOG" id="COG5640">
    <property type="taxonomic scope" value="Bacteria"/>
</dbReference>
<accession>A0A059G4D9</accession>
<sequence>MLKAAVGAILLLFVCACNAEQQAADPTEVRSDADEIQMLEHDITTAEEGSGTTELATTNLHSPQTLSTEAFELADDGSDESVRVGDLKEPQVSLNQLKSAGLIDANLDCDGADSIFAECNHPMMHGIGLDSRIRDTVDALQPDGSEGEVFNGMPALSLAEWPHTVVLVSSSRKRRPICTGNLVGPAAVLTARHCVGSGNAVDINSYVIFGKSFRKGEFSRVRRVADIAYPLNATSGLDLALLRLSEPVDVEPVRLASDADLDDARAGRVVGFGYRREFDSGNPVLKFGDKMFTDVVIASRDCRGFFPADGQSIPDATQYGCHPGMHIVAGAVKPVASYDSDTCDGDSGGPLFVPVAGTHYTVEGYFGAVAYDSADFRLAGVTSSAVETPNVPAGSLGCGNGGKYVRLSSDIRESIADIQRGWLQD</sequence>
<dbReference type="AlphaFoldDB" id="A0A059G4D9"/>